<evidence type="ECO:0000313" key="2">
    <source>
        <dbReference type="Proteomes" id="UP001153269"/>
    </source>
</evidence>
<organism evidence="1 2">
    <name type="scientific">Pleuronectes platessa</name>
    <name type="common">European plaice</name>
    <dbReference type="NCBI Taxonomy" id="8262"/>
    <lineage>
        <taxon>Eukaryota</taxon>
        <taxon>Metazoa</taxon>
        <taxon>Chordata</taxon>
        <taxon>Craniata</taxon>
        <taxon>Vertebrata</taxon>
        <taxon>Euteleostomi</taxon>
        <taxon>Actinopterygii</taxon>
        <taxon>Neopterygii</taxon>
        <taxon>Teleostei</taxon>
        <taxon>Neoteleostei</taxon>
        <taxon>Acanthomorphata</taxon>
        <taxon>Carangaria</taxon>
        <taxon>Pleuronectiformes</taxon>
        <taxon>Pleuronectoidei</taxon>
        <taxon>Pleuronectidae</taxon>
        <taxon>Pleuronectes</taxon>
    </lineage>
</organism>
<proteinExistence type="predicted"/>
<keyword evidence="2" id="KW-1185">Reference proteome</keyword>
<comment type="caution">
    <text evidence="1">The sequence shown here is derived from an EMBL/GenBank/DDBJ whole genome shotgun (WGS) entry which is preliminary data.</text>
</comment>
<sequence>MSHTEKEESSSQYLTCFHAVMLVVSLGPLHRTAAACLGTCFWRRAVETRSASAVRGRVGEEDRELVLVNAVEAACIQSSRAL</sequence>
<reference evidence="1" key="1">
    <citation type="submission" date="2020-03" db="EMBL/GenBank/DDBJ databases">
        <authorList>
            <person name="Weist P."/>
        </authorList>
    </citation>
    <scope>NUCLEOTIDE SEQUENCE</scope>
</reference>
<evidence type="ECO:0000313" key="1">
    <source>
        <dbReference type="EMBL" id="CAB1430384.1"/>
    </source>
</evidence>
<accession>A0A9N7YN86</accession>
<dbReference type="Proteomes" id="UP001153269">
    <property type="component" value="Unassembled WGS sequence"/>
</dbReference>
<name>A0A9N7YN86_PLEPL</name>
<dbReference type="AlphaFoldDB" id="A0A9N7YN86"/>
<protein>
    <submittedName>
        <fullName evidence="1">Uncharacterized protein</fullName>
    </submittedName>
</protein>
<dbReference type="EMBL" id="CADEAL010001225">
    <property type="protein sequence ID" value="CAB1430384.1"/>
    <property type="molecule type" value="Genomic_DNA"/>
</dbReference>
<gene>
    <name evidence="1" type="ORF">PLEPLA_LOCUS18366</name>
</gene>